<dbReference type="Pfam" id="PF00208">
    <property type="entry name" value="ELFV_dehydrog"/>
    <property type="match status" value="1"/>
</dbReference>
<keyword evidence="5" id="KW-0547">Nucleotide-binding</keyword>
<comment type="similarity">
    <text evidence="1 6">Belongs to the Glu/Leu/Phe/Val dehydrogenases family.</text>
</comment>
<dbReference type="GO" id="GO:0016639">
    <property type="term" value="F:oxidoreductase activity, acting on the CH-NH2 group of donors, NAD or NADP as acceptor"/>
    <property type="evidence" value="ECO:0007669"/>
    <property type="project" value="InterPro"/>
</dbReference>
<evidence type="ECO:0000256" key="3">
    <source>
        <dbReference type="ARBA" id="ARBA00023027"/>
    </source>
</evidence>
<reference evidence="8 9" key="1">
    <citation type="submission" date="2018-10" db="EMBL/GenBank/DDBJ databases">
        <authorList>
            <person name="Zhang X."/>
        </authorList>
    </citation>
    <scope>NUCLEOTIDE SEQUENCE [LARGE SCALE GENOMIC DNA]</scope>
    <source>
        <strain evidence="8 9">SK-G1</strain>
    </source>
</reference>
<evidence type="ECO:0000256" key="6">
    <source>
        <dbReference type="RuleBase" id="RU004417"/>
    </source>
</evidence>
<dbReference type="InterPro" id="IPR036291">
    <property type="entry name" value="NAD(P)-bd_dom_sf"/>
</dbReference>
<feature type="binding site" evidence="5">
    <location>
        <begin position="180"/>
        <end position="185"/>
    </location>
    <ligand>
        <name>NAD(+)</name>
        <dbReference type="ChEBI" id="CHEBI:57540"/>
    </ligand>
</feature>
<dbReference type="SUPFAM" id="SSF53223">
    <property type="entry name" value="Aminoacid dehydrogenase-like, N-terminal domain"/>
    <property type="match status" value="1"/>
</dbReference>
<dbReference type="GO" id="GO:0000166">
    <property type="term" value="F:nucleotide binding"/>
    <property type="evidence" value="ECO:0007669"/>
    <property type="project" value="UniProtKB-KW"/>
</dbReference>
<feature type="active site" description="Proton donor/acceptor" evidence="4">
    <location>
        <position position="80"/>
    </location>
</feature>
<dbReference type="InterPro" id="IPR006097">
    <property type="entry name" value="Glu/Leu/Phe/Val/Trp_DH_dimer"/>
</dbReference>
<dbReference type="EMBL" id="CP033169">
    <property type="protein sequence ID" value="AYO32295.1"/>
    <property type="molecule type" value="Genomic_DNA"/>
</dbReference>
<keyword evidence="9" id="KW-1185">Reference proteome</keyword>
<dbReference type="Gene3D" id="3.40.50.720">
    <property type="entry name" value="NAD(P)-binding Rossmann-like Domain"/>
    <property type="match status" value="1"/>
</dbReference>
<dbReference type="InterPro" id="IPR006095">
    <property type="entry name" value="Glu/Leu/Phe/Val/Trp_DH"/>
</dbReference>
<dbReference type="InterPro" id="IPR016211">
    <property type="entry name" value="Glu/Phe/Leu/Val/Trp_DH_bac/arc"/>
</dbReference>
<dbReference type="Proteomes" id="UP000280960">
    <property type="component" value="Chromosome"/>
</dbReference>
<keyword evidence="3 5" id="KW-0520">NAD</keyword>
<keyword evidence="2 6" id="KW-0560">Oxidoreductase</keyword>
<dbReference type="PANTHER" id="PTHR42722">
    <property type="entry name" value="LEUCINE DEHYDROGENASE"/>
    <property type="match status" value="1"/>
</dbReference>
<protein>
    <submittedName>
        <fullName evidence="8">Glu/Leu/Phe/Val dehydrogenase</fullName>
    </submittedName>
</protein>
<dbReference type="FunFam" id="3.40.50.10860:FF:000010">
    <property type="entry name" value="Leucine dehydrogenase"/>
    <property type="match status" value="1"/>
</dbReference>
<evidence type="ECO:0000259" key="7">
    <source>
        <dbReference type="SMART" id="SM00839"/>
    </source>
</evidence>
<feature type="domain" description="Glutamate/phenylalanine/leucine/valine/L-tryptophan dehydrogenase C-terminal" evidence="7">
    <location>
        <begin position="147"/>
        <end position="350"/>
    </location>
</feature>
<evidence type="ECO:0000313" key="8">
    <source>
        <dbReference type="EMBL" id="AYO32295.1"/>
    </source>
</evidence>
<accession>A0A3G2RA52</accession>
<dbReference type="PIRSF" id="PIRSF000188">
    <property type="entry name" value="Phe_leu_dh"/>
    <property type="match status" value="1"/>
</dbReference>
<evidence type="ECO:0000313" key="9">
    <source>
        <dbReference type="Proteomes" id="UP000280960"/>
    </source>
</evidence>
<name>A0A3G2RA52_9FIRM</name>
<dbReference type="SUPFAM" id="SSF51735">
    <property type="entry name" value="NAD(P)-binding Rossmann-fold domains"/>
    <property type="match status" value="1"/>
</dbReference>
<dbReference type="PANTHER" id="PTHR42722:SF1">
    <property type="entry name" value="VALINE DEHYDROGENASE"/>
    <property type="match status" value="1"/>
</dbReference>
<dbReference type="PRINTS" id="PR00082">
    <property type="entry name" value="GLFDHDRGNASE"/>
</dbReference>
<dbReference type="InterPro" id="IPR006096">
    <property type="entry name" value="Glu/Leu/Phe/Val/Trp_DH_C"/>
</dbReference>
<dbReference type="GO" id="GO:0006520">
    <property type="term" value="P:amino acid metabolic process"/>
    <property type="evidence" value="ECO:0007669"/>
    <property type="project" value="InterPro"/>
</dbReference>
<evidence type="ECO:0000256" key="5">
    <source>
        <dbReference type="PIRSR" id="PIRSR000188-2"/>
    </source>
</evidence>
<dbReference type="SMART" id="SM00839">
    <property type="entry name" value="ELFV_dehydrog"/>
    <property type="match status" value="1"/>
</dbReference>
<dbReference type="KEGG" id="bacg:D2962_12775"/>
<evidence type="ECO:0000256" key="1">
    <source>
        <dbReference type="ARBA" id="ARBA00006382"/>
    </source>
</evidence>
<sequence length="359" mass="39009">MDIFREMENGGFEQVIFNYDKTTGLKAIIAIHDTTLGPALGGCRMWPYEDEEHALIDALRLARGMTYKCAVSDANFGGGKTVIIGDPKKDKNEGLFRALGRYVQSLNGRYYTGTDVGTYGDDFVYAARETGYLVGLPEEYGGSGNSAVPTAYGVYLGMKAAAKTVYGDESLKGLSVAIQGVGKVGALLVDDLVKDGAELTICDICEENVKKVQAKYPDIKVVGCDEIFGVECGIFSPCALGGVLNDETIPMLKCKIIAGSANNQLLEERHGDLLHERGILYAPDFVVNAGGLIQVADELEMHGTSKARVMKKTEAIYNILLKIFAVSKEKNIPTYKVADMLAEERINTIGRIKVNYIKK</sequence>
<organism evidence="8 9">
    <name type="scientific">Biomaibacter acetigenes</name>
    <dbReference type="NCBI Taxonomy" id="2316383"/>
    <lineage>
        <taxon>Bacteria</taxon>
        <taxon>Bacillati</taxon>
        <taxon>Bacillota</taxon>
        <taxon>Clostridia</taxon>
        <taxon>Thermosediminibacterales</taxon>
        <taxon>Tepidanaerobacteraceae</taxon>
        <taxon>Biomaibacter</taxon>
    </lineage>
</organism>
<gene>
    <name evidence="8" type="ORF">D2962_12775</name>
</gene>
<dbReference type="CDD" id="cd01075">
    <property type="entry name" value="NAD_bind_Leu_Phe_Val_DH"/>
    <property type="match status" value="1"/>
</dbReference>
<proteinExistence type="inferred from homology"/>
<dbReference type="InterPro" id="IPR046346">
    <property type="entry name" value="Aminoacid_DH-like_N_sf"/>
</dbReference>
<dbReference type="Pfam" id="PF02812">
    <property type="entry name" value="ELFV_dehydrog_N"/>
    <property type="match status" value="1"/>
</dbReference>
<evidence type="ECO:0000256" key="4">
    <source>
        <dbReference type="PIRSR" id="PIRSR000188-1"/>
    </source>
</evidence>
<evidence type="ECO:0000256" key="2">
    <source>
        <dbReference type="ARBA" id="ARBA00023002"/>
    </source>
</evidence>
<dbReference type="Gene3D" id="3.40.50.10860">
    <property type="entry name" value="Leucine Dehydrogenase, chain A, domain 1"/>
    <property type="match status" value="1"/>
</dbReference>
<dbReference type="AlphaFoldDB" id="A0A3G2RA52"/>